<feature type="region of interest" description="Disordered" evidence="1">
    <location>
        <begin position="72"/>
        <end position="104"/>
    </location>
</feature>
<dbReference type="OrthoDB" id="2289512at2759"/>
<name>A0A0B7NI45_9FUNG</name>
<feature type="compositionally biased region" description="Polar residues" evidence="1">
    <location>
        <begin position="47"/>
        <end position="59"/>
    </location>
</feature>
<dbReference type="AlphaFoldDB" id="A0A0B7NI45"/>
<evidence type="ECO:0000313" key="2">
    <source>
        <dbReference type="EMBL" id="CEP17082.1"/>
    </source>
</evidence>
<accession>A0A0B7NI45</accession>
<feature type="region of interest" description="Disordered" evidence="1">
    <location>
        <begin position="46"/>
        <end position="65"/>
    </location>
</feature>
<protein>
    <submittedName>
        <fullName evidence="2">Uncharacterized protein</fullName>
    </submittedName>
</protein>
<feature type="region of interest" description="Disordered" evidence="1">
    <location>
        <begin position="1"/>
        <end position="36"/>
    </location>
</feature>
<organism evidence="2 3">
    <name type="scientific">Parasitella parasitica</name>
    <dbReference type="NCBI Taxonomy" id="35722"/>
    <lineage>
        <taxon>Eukaryota</taxon>
        <taxon>Fungi</taxon>
        <taxon>Fungi incertae sedis</taxon>
        <taxon>Mucoromycota</taxon>
        <taxon>Mucoromycotina</taxon>
        <taxon>Mucoromycetes</taxon>
        <taxon>Mucorales</taxon>
        <taxon>Mucorineae</taxon>
        <taxon>Mucoraceae</taxon>
        <taxon>Parasitella</taxon>
    </lineage>
</organism>
<evidence type="ECO:0000313" key="3">
    <source>
        <dbReference type="Proteomes" id="UP000054107"/>
    </source>
</evidence>
<sequence length="296" mass="34242">MVTKLVEGNENADEDVSAVKGNKQFGPSATKKSFIRSNKEFPALKLKSNNQKNDQFNKNSNEKKKLQVYTEKITKSSERSNIPLKRGESAIGQTQHSQTKKQDIRVERTQRHKEEEQEWEPQGFHLDFNAFDGTAQESSYHDQKELLEDDDVKFESFPVVERQFTIKSTIDIEDDQEQLEIEHDTSTVEYGPPKEQEIPYQPDESCIVDASNFTPYADIDAYEYIRLSKNNDSFTLYQDPDALEQDMNHPINDETLEFEYDSEGVDQGSDLSNDLDFSSIPYNDYVFDVDHFIQCN</sequence>
<dbReference type="Proteomes" id="UP000054107">
    <property type="component" value="Unassembled WGS sequence"/>
</dbReference>
<keyword evidence="3" id="KW-1185">Reference proteome</keyword>
<gene>
    <name evidence="2" type="primary">PARPA_11374.1 scaffold 44101</name>
</gene>
<dbReference type="EMBL" id="LN733608">
    <property type="protein sequence ID" value="CEP17082.1"/>
    <property type="molecule type" value="Genomic_DNA"/>
</dbReference>
<evidence type="ECO:0000256" key="1">
    <source>
        <dbReference type="SAM" id="MobiDB-lite"/>
    </source>
</evidence>
<reference evidence="2 3" key="1">
    <citation type="submission" date="2014-09" db="EMBL/GenBank/DDBJ databases">
        <authorList>
            <person name="Ellenberger Sabrina"/>
        </authorList>
    </citation>
    <scope>NUCLEOTIDE SEQUENCE [LARGE SCALE GENOMIC DNA]</scope>
    <source>
        <strain evidence="2 3">CBS 412.66</strain>
    </source>
</reference>
<proteinExistence type="predicted"/>